<dbReference type="PANTHER" id="PTHR22770">
    <property type="entry name" value="UBIQUITIN CONJUGATING ENZYME 7 INTERACTING PROTEIN-RELATED"/>
    <property type="match status" value="1"/>
</dbReference>
<evidence type="ECO:0000256" key="7">
    <source>
        <dbReference type="ARBA" id="ARBA00022833"/>
    </source>
</evidence>
<keyword evidence="6" id="KW-0833">Ubl conjugation pathway</keyword>
<dbReference type="Pfam" id="PF26200">
    <property type="entry name" value="Rcat_RNF216"/>
    <property type="match status" value="1"/>
</dbReference>
<evidence type="ECO:0000256" key="5">
    <source>
        <dbReference type="ARBA" id="ARBA00022771"/>
    </source>
</evidence>
<evidence type="ECO:0000256" key="3">
    <source>
        <dbReference type="ARBA" id="ARBA00022723"/>
    </source>
</evidence>
<dbReference type="Proteomes" id="UP000887565">
    <property type="component" value="Unplaced"/>
</dbReference>
<evidence type="ECO:0000259" key="8">
    <source>
        <dbReference type="PROSITE" id="PS51873"/>
    </source>
</evidence>
<evidence type="ECO:0000313" key="10">
    <source>
        <dbReference type="WBParaSite" id="nRc.2.0.1.t39979-RA"/>
    </source>
</evidence>
<dbReference type="InterPro" id="IPR051628">
    <property type="entry name" value="LUBAC_E3_Ligases"/>
</dbReference>
<proteinExistence type="predicted"/>
<dbReference type="SUPFAM" id="SSF57850">
    <property type="entry name" value="RING/U-box"/>
    <property type="match status" value="1"/>
</dbReference>
<evidence type="ECO:0000256" key="1">
    <source>
        <dbReference type="ARBA" id="ARBA00004906"/>
    </source>
</evidence>
<keyword evidence="7" id="KW-0862">Zinc</keyword>
<keyword evidence="2" id="KW-0808">Transferase</keyword>
<evidence type="ECO:0000256" key="4">
    <source>
        <dbReference type="ARBA" id="ARBA00022737"/>
    </source>
</evidence>
<dbReference type="AlphaFoldDB" id="A0A915KNF2"/>
<dbReference type="GO" id="GO:0016740">
    <property type="term" value="F:transferase activity"/>
    <property type="evidence" value="ECO:0007669"/>
    <property type="project" value="UniProtKB-KW"/>
</dbReference>
<accession>A0A915KNF2</accession>
<protein>
    <submittedName>
        <fullName evidence="10">RING-type domain-containing protein</fullName>
    </submittedName>
</protein>
<dbReference type="InterPro" id="IPR047545">
    <property type="entry name" value="BRcat_RBR_RNF216"/>
</dbReference>
<dbReference type="OMA" id="AVIRYCH"/>
<evidence type="ECO:0000256" key="6">
    <source>
        <dbReference type="ARBA" id="ARBA00022786"/>
    </source>
</evidence>
<dbReference type="PROSITE" id="PS51873">
    <property type="entry name" value="TRIAD"/>
    <property type="match status" value="1"/>
</dbReference>
<keyword evidence="4" id="KW-0677">Repeat</keyword>
<organism evidence="9 10">
    <name type="scientific">Romanomermis culicivorax</name>
    <name type="common">Nematode worm</name>
    <dbReference type="NCBI Taxonomy" id="13658"/>
    <lineage>
        <taxon>Eukaryota</taxon>
        <taxon>Metazoa</taxon>
        <taxon>Ecdysozoa</taxon>
        <taxon>Nematoda</taxon>
        <taxon>Enoplea</taxon>
        <taxon>Dorylaimia</taxon>
        <taxon>Mermithida</taxon>
        <taxon>Mermithoidea</taxon>
        <taxon>Mermithidae</taxon>
        <taxon>Romanomermis</taxon>
    </lineage>
</organism>
<evidence type="ECO:0000256" key="2">
    <source>
        <dbReference type="ARBA" id="ARBA00022679"/>
    </source>
</evidence>
<keyword evidence="5" id="KW-0863">Zinc-finger</keyword>
<name>A0A915KNF2_ROMCU</name>
<comment type="pathway">
    <text evidence="1">Protein modification; protein ubiquitination.</text>
</comment>
<dbReference type="InterPro" id="IPR044066">
    <property type="entry name" value="TRIAD_supradom"/>
</dbReference>
<dbReference type="PANTHER" id="PTHR22770:SF47">
    <property type="entry name" value="E3 UBIQUITIN-PROTEIN LIGASE RNF216"/>
    <property type="match status" value="1"/>
</dbReference>
<dbReference type="WBParaSite" id="nRc.2.0.1.t39979-RA">
    <property type="protein sequence ID" value="nRc.2.0.1.t39979-RA"/>
    <property type="gene ID" value="nRc.2.0.1.g39979"/>
</dbReference>
<feature type="domain" description="RING-type" evidence="8">
    <location>
        <begin position="1"/>
        <end position="143"/>
    </location>
</feature>
<dbReference type="GO" id="GO:0008270">
    <property type="term" value="F:zinc ion binding"/>
    <property type="evidence" value="ECO:0007669"/>
    <property type="project" value="UniProtKB-KW"/>
</dbReference>
<sequence length="152" mass="17464">MIGSNPKFGIFANFKLLPNKCRFCNFGVIVDVPIEVNKVFKCGNPRCGKEICRRCNIDWQQHIGIPCDEIETDADEKFRKQAEERLANAVIRYCHKCKAPIIKETGCNKMTCRCGARMCYLCRQPDIDYDHFCRIVLSIIQKIGERIKATPS</sequence>
<dbReference type="CDD" id="cd20353">
    <property type="entry name" value="Rcat_RBR_RNF216"/>
    <property type="match status" value="1"/>
</dbReference>
<reference evidence="10" key="1">
    <citation type="submission" date="2022-11" db="UniProtKB">
        <authorList>
            <consortium name="WormBaseParasite"/>
        </authorList>
    </citation>
    <scope>IDENTIFICATION</scope>
</reference>
<keyword evidence="3" id="KW-0479">Metal-binding</keyword>
<dbReference type="Gene3D" id="1.20.120.1750">
    <property type="match status" value="1"/>
</dbReference>
<dbReference type="CDD" id="cd20339">
    <property type="entry name" value="BRcat_RBR_RNF216"/>
    <property type="match status" value="1"/>
</dbReference>
<dbReference type="InterPro" id="IPR047546">
    <property type="entry name" value="Rcat_RBR_RNF216"/>
</dbReference>
<evidence type="ECO:0000313" key="9">
    <source>
        <dbReference type="Proteomes" id="UP000887565"/>
    </source>
</evidence>
<keyword evidence="9" id="KW-1185">Reference proteome</keyword>